<dbReference type="AlphaFoldDB" id="A0A9N8DVG1"/>
<dbReference type="GO" id="GO:0005506">
    <property type="term" value="F:iron ion binding"/>
    <property type="evidence" value="ECO:0007669"/>
    <property type="project" value="InterPro"/>
</dbReference>
<organism evidence="3 4">
    <name type="scientific">Seminavis robusta</name>
    <dbReference type="NCBI Taxonomy" id="568900"/>
    <lineage>
        <taxon>Eukaryota</taxon>
        <taxon>Sar</taxon>
        <taxon>Stramenopiles</taxon>
        <taxon>Ochrophyta</taxon>
        <taxon>Bacillariophyta</taxon>
        <taxon>Bacillariophyceae</taxon>
        <taxon>Bacillariophycidae</taxon>
        <taxon>Naviculales</taxon>
        <taxon>Naviculaceae</taxon>
        <taxon>Seminavis</taxon>
    </lineage>
</organism>
<reference evidence="3" key="1">
    <citation type="submission" date="2020-06" db="EMBL/GenBank/DDBJ databases">
        <authorList>
            <consortium name="Plant Systems Biology data submission"/>
        </authorList>
    </citation>
    <scope>NUCLEOTIDE SEQUENCE</scope>
    <source>
        <strain evidence="3">D6</strain>
    </source>
</reference>
<dbReference type="Proteomes" id="UP001153069">
    <property type="component" value="Unassembled WGS sequence"/>
</dbReference>
<dbReference type="EMBL" id="CAICTM010000274">
    <property type="protein sequence ID" value="CAB9506689.1"/>
    <property type="molecule type" value="Genomic_DNA"/>
</dbReference>
<proteinExistence type="predicted"/>
<feature type="signal peptide" evidence="1">
    <location>
        <begin position="1"/>
        <end position="19"/>
    </location>
</feature>
<evidence type="ECO:0000313" key="4">
    <source>
        <dbReference type="Proteomes" id="UP001153069"/>
    </source>
</evidence>
<keyword evidence="4" id="KW-1185">Reference proteome</keyword>
<dbReference type="InterPro" id="IPR006694">
    <property type="entry name" value="Fatty_acid_hydroxylase"/>
</dbReference>
<evidence type="ECO:0000259" key="2">
    <source>
        <dbReference type="Pfam" id="PF04116"/>
    </source>
</evidence>
<sequence length="293" mass="32654">MSKFAGSLLLFIVTGGADAFHFNALKPRIVVPAEGSATSKMRPLFAHVLCDEIAAVGSNDKDDLWSQLEQVTENHLKEKKRVFFNLKELQHDHEPLAHQLQAETQVAFQVPETMEEALESLIATPSMQFTLVALAVTLGVRLVLGPLGVADLIAMVATKVFWELQEWIVHAHFFHGKERKAMWPFENHDKHHNLPYYHVSVETLPMVVGWYSAVASAALAAVSIGAPADLAMTSLGSYTTCGLMYMVLHFLTHTKLPMKGWLQEARANHIKHHLEPGTNLNMGPNTFDRIMQT</sequence>
<comment type="caution">
    <text evidence="3">The sequence shown here is derived from an EMBL/GenBank/DDBJ whole genome shotgun (WGS) entry which is preliminary data.</text>
</comment>
<evidence type="ECO:0000256" key="1">
    <source>
        <dbReference type="SAM" id="SignalP"/>
    </source>
</evidence>
<dbReference type="GO" id="GO:0008610">
    <property type="term" value="P:lipid biosynthetic process"/>
    <property type="evidence" value="ECO:0007669"/>
    <property type="project" value="InterPro"/>
</dbReference>
<accession>A0A9N8DVG1</accession>
<evidence type="ECO:0000313" key="3">
    <source>
        <dbReference type="EMBL" id="CAB9506689.1"/>
    </source>
</evidence>
<gene>
    <name evidence="3" type="ORF">SEMRO_275_G105750.1</name>
</gene>
<feature type="domain" description="Fatty acid hydroxylase" evidence="2">
    <location>
        <begin position="157"/>
        <end position="293"/>
    </location>
</feature>
<feature type="chain" id="PRO_5040258975" description="Fatty acid hydroxylase domain-containing protein" evidence="1">
    <location>
        <begin position="20"/>
        <end position="293"/>
    </location>
</feature>
<keyword evidence="1" id="KW-0732">Signal</keyword>
<protein>
    <recommendedName>
        <fullName evidence="2">Fatty acid hydroxylase domain-containing protein</fullName>
    </recommendedName>
</protein>
<dbReference type="Pfam" id="PF04116">
    <property type="entry name" value="FA_hydroxylase"/>
    <property type="match status" value="1"/>
</dbReference>
<dbReference type="GO" id="GO:0016491">
    <property type="term" value="F:oxidoreductase activity"/>
    <property type="evidence" value="ECO:0007669"/>
    <property type="project" value="InterPro"/>
</dbReference>
<name>A0A9N8DVG1_9STRA</name>